<keyword evidence="5" id="KW-1185">Reference proteome</keyword>
<proteinExistence type="inferred from homology"/>
<dbReference type="Pfam" id="PF00011">
    <property type="entry name" value="HSP20"/>
    <property type="match status" value="1"/>
</dbReference>
<accession>A0A6J2U3K2</accession>
<feature type="domain" description="SHSP" evidence="4">
    <location>
        <begin position="51"/>
        <end position="150"/>
    </location>
</feature>
<dbReference type="CDD" id="cd06526">
    <property type="entry name" value="metazoan_ACD"/>
    <property type="match status" value="1"/>
</dbReference>
<dbReference type="Gene3D" id="2.60.40.790">
    <property type="match status" value="1"/>
</dbReference>
<protein>
    <submittedName>
        <fullName evidence="6">Uncharacterized protein LOC115630525</fullName>
    </submittedName>
</protein>
<dbReference type="InterPro" id="IPR002068">
    <property type="entry name" value="A-crystallin/Hsp20_dom"/>
</dbReference>
<reference evidence="6" key="1">
    <citation type="submission" date="2025-08" db="UniProtKB">
        <authorList>
            <consortium name="RefSeq"/>
        </authorList>
    </citation>
    <scope>IDENTIFICATION</scope>
    <source>
        <strain evidence="6">11010-0011.00</strain>
        <tissue evidence="6">Whole body</tissue>
    </source>
</reference>
<comment type="similarity">
    <text evidence="1 2">Belongs to the small heat shock protein (HSP20) family.</text>
</comment>
<dbReference type="RefSeq" id="XP_030382989.1">
    <property type="nucleotide sequence ID" value="XM_030527129.1"/>
</dbReference>
<dbReference type="SUPFAM" id="SSF49764">
    <property type="entry name" value="HSP20-like chaperones"/>
    <property type="match status" value="1"/>
</dbReference>
<evidence type="ECO:0000313" key="5">
    <source>
        <dbReference type="Proteomes" id="UP000504634"/>
    </source>
</evidence>
<dbReference type="OrthoDB" id="7858794at2759"/>
<evidence type="ECO:0000256" key="3">
    <source>
        <dbReference type="SAM" id="MobiDB-lite"/>
    </source>
</evidence>
<evidence type="ECO:0000256" key="2">
    <source>
        <dbReference type="RuleBase" id="RU003616"/>
    </source>
</evidence>
<sequence>MRDQYEQRIQQLEREVFECRRNCRRHRSPKASKPPKDDNMKHTDKGNDQPTQQEATEPPTANYIETENSLVWHYDMSEFPLANVGVRLKHKQVCLHAHREEGANYFEIKREFLLPAHVDKSMLSASITRGGNLTITAPLKSHTRQRTQKK</sequence>
<evidence type="ECO:0000259" key="4">
    <source>
        <dbReference type="PROSITE" id="PS01031"/>
    </source>
</evidence>
<dbReference type="GeneID" id="115630525"/>
<dbReference type="InterPro" id="IPR008978">
    <property type="entry name" value="HSP20-like_chaperone"/>
</dbReference>
<dbReference type="AlphaFoldDB" id="A0A6J2U3K2"/>
<name>A0A6J2U3K2_DROLE</name>
<feature type="compositionally biased region" description="Basic and acidic residues" evidence="3">
    <location>
        <begin position="34"/>
        <end position="47"/>
    </location>
</feature>
<feature type="region of interest" description="Disordered" evidence="3">
    <location>
        <begin position="20"/>
        <end position="62"/>
    </location>
</feature>
<dbReference type="PROSITE" id="PS01031">
    <property type="entry name" value="SHSP"/>
    <property type="match status" value="1"/>
</dbReference>
<organism evidence="5 6">
    <name type="scientific">Drosophila lebanonensis</name>
    <name type="common">Fruit fly</name>
    <name type="synonym">Scaptodrosophila lebanonensis</name>
    <dbReference type="NCBI Taxonomy" id="7225"/>
    <lineage>
        <taxon>Eukaryota</taxon>
        <taxon>Metazoa</taxon>
        <taxon>Ecdysozoa</taxon>
        <taxon>Arthropoda</taxon>
        <taxon>Hexapoda</taxon>
        <taxon>Insecta</taxon>
        <taxon>Pterygota</taxon>
        <taxon>Neoptera</taxon>
        <taxon>Endopterygota</taxon>
        <taxon>Diptera</taxon>
        <taxon>Brachycera</taxon>
        <taxon>Muscomorpha</taxon>
        <taxon>Ephydroidea</taxon>
        <taxon>Drosophilidae</taxon>
        <taxon>Scaptodrosophila</taxon>
    </lineage>
</organism>
<evidence type="ECO:0000313" key="6">
    <source>
        <dbReference type="RefSeq" id="XP_030382989.1"/>
    </source>
</evidence>
<gene>
    <name evidence="6" type="primary">LOC115630525</name>
</gene>
<evidence type="ECO:0000256" key="1">
    <source>
        <dbReference type="PROSITE-ProRule" id="PRU00285"/>
    </source>
</evidence>
<dbReference type="Proteomes" id="UP000504634">
    <property type="component" value="Unplaced"/>
</dbReference>